<dbReference type="PANTHER" id="PTHR30087">
    <property type="entry name" value="INNER MEMBRANE PROTEIN"/>
    <property type="match status" value="1"/>
</dbReference>
<gene>
    <name evidence="1" type="ORF">GWP43_07075</name>
</gene>
<dbReference type="Proteomes" id="UP000464374">
    <property type="component" value="Chromosome"/>
</dbReference>
<proteinExistence type="predicted"/>
<dbReference type="AlphaFoldDB" id="A0A6P1Y0H3"/>
<dbReference type="PANTHER" id="PTHR30087:SF1">
    <property type="entry name" value="HYPOTHETICAL CYTOSOLIC PROTEIN"/>
    <property type="match status" value="1"/>
</dbReference>
<dbReference type="KEGG" id="trz:GWP43_07075"/>
<dbReference type="EMBL" id="CP048020">
    <property type="protein sequence ID" value="QHX43247.1"/>
    <property type="molecule type" value="Genomic_DNA"/>
</dbReference>
<sequence length="149" mass="15754">MLIVSACLAGFPCRYDGKKAINPDVQQLVREGKAIPVCPEQLGGLPTPRSAAEIKAGKVINTDGDDVTEAFEKGAAVVLEIAQQYGCTDALLKARSPSCGKGLVYDGTFSGILTAGNGKTADLLMKNGITVMTEEEWSDIDLPLRCLTH</sequence>
<protein>
    <submittedName>
        <fullName evidence="1">DUF523 domain-containing protein</fullName>
    </submittedName>
</protein>
<dbReference type="RefSeq" id="WP_162663575.1">
    <property type="nucleotide sequence ID" value="NZ_CP048020.1"/>
</dbReference>
<dbReference type="InterPro" id="IPR007553">
    <property type="entry name" value="2-thiour_desulf"/>
</dbReference>
<accession>A0A6P1Y0H3</accession>
<reference evidence="1 2" key="1">
    <citation type="submission" date="2020-01" db="EMBL/GenBank/DDBJ databases">
        <title>Complete genome sequence of a human oral phylogroup 1 Treponema sp. strain ATCC 700766, originally isolated from periodontitis dental plaque.</title>
        <authorList>
            <person name="Chan Y."/>
            <person name="Huo Y.-B."/>
            <person name="Yu X.-L."/>
            <person name="Zeng H."/>
            <person name="Leung W.-K."/>
            <person name="Watt R.M."/>
        </authorList>
    </citation>
    <scope>NUCLEOTIDE SEQUENCE [LARGE SCALE GENOMIC DNA]</scope>
    <source>
        <strain evidence="1 2">OMZ 804</strain>
    </source>
</reference>
<organism evidence="1 2">
    <name type="scientific">Treponema vincentii</name>
    <dbReference type="NCBI Taxonomy" id="69710"/>
    <lineage>
        <taxon>Bacteria</taxon>
        <taxon>Pseudomonadati</taxon>
        <taxon>Spirochaetota</taxon>
        <taxon>Spirochaetia</taxon>
        <taxon>Spirochaetales</taxon>
        <taxon>Treponemataceae</taxon>
        <taxon>Treponema</taxon>
    </lineage>
</organism>
<dbReference type="Pfam" id="PF04463">
    <property type="entry name" value="2-thiour_desulf"/>
    <property type="match status" value="1"/>
</dbReference>
<evidence type="ECO:0000313" key="2">
    <source>
        <dbReference type="Proteomes" id="UP000464374"/>
    </source>
</evidence>
<name>A0A6P1Y0H3_9SPIR</name>
<evidence type="ECO:0000313" key="1">
    <source>
        <dbReference type="EMBL" id="QHX43247.1"/>
    </source>
</evidence>